<protein>
    <submittedName>
        <fullName evidence="2">Uncharacterized protein</fullName>
    </submittedName>
</protein>
<feature type="region of interest" description="Disordered" evidence="1">
    <location>
        <begin position="1"/>
        <end position="159"/>
    </location>
</feature>
<name>A0A8J2WNX6_9STRA</name>
<keyword evidence="3" id="KW-1185">Reference proteome</keyword>
<evidence type="ECO:0000313" key="2">
    <source>
        <dbReference type="EMBL" id="CAH0374730.1"/>
    </source>
</evidence>
<dbReference type="EMBL" id="CAKKNE010000004">
    <property type="protein sequence ID" value="CAH0374730.1"/>
    <property type="molecule type" value="Genomic_DNA"/>
</dbReference>
<sequence>MAQEEEAGQPTEDEEPTDILDRLRREDRVSLTPEQPMLGRRRSSSTPAAPPPPPPPDGEESILDRLHREQSPTAAAAVEGESILDRLRREQSPVAAAAAPPPPPDGEEESILDRLHREQSPTAAEGESILDRLHREQSPASRFRRERSPATADKERCVGRKVTRGRHSWTWVEFQDERDRRLHRLRRDPSPPAPPSEAPERPAAPAAADENTDAAGYQYVYVTAAAPAPAVPRGPRRVTCYMCGLQAGTKSIRFHHEKCAARWPATEARPLPPAVVVPAGGAALAAYNRQAAATYAAHSKRACPLCGKVVHQAPSASRTVADKLRDHLRNECPHRRGHKAKASKVSRAGGRARAERPPAEADLSRGGASRQPRAPNVRLRPPLDAPPPPPPRRRAGPSARAVARREAMRDPLVREGLRAAALADQRGDGARASAERRGARLVAASIANRVERRRTGNKQFAVAGGQYAY</sequence>
<organism evidence="2 3">
    <name type="scientific">Pelagomonas calceolata</name>
    <dbReference type="NCBI Taxonomy" id="35677"/>
    <lineage>
        <taxon>Eukaryota</taxon>
        <taxon>Sar</taxon>
        <taxon>Stramenopiles</taxon>
        <taxon>Ochrophyta</taxon>
        <taxon>Pelagophyceae</taxon>
        <taxon>Pelagomonadales</taxon>
        <taxon>Pelagomonadaceae</taxon>
        <taxon>Pelagomonas</taxon>
    </lineage>
</organism>
<feature type="region of interest" description="Disordered" evidence="1">
    <location>
        <begin position="182"/>
        <end position="209"/>
    </location>
</feature>
<feature type="compositionally biased region" description="Basic and acidic residues" evidence="1">
    <location>
        <begin position="352"/>
        <end position="363"/>
    </location>
</feature>
<evidence type="ECO:0000313" key="3">
    <source>
        <dbReference type="Proteomes" id="UP000789595"/>
    </source>
</evidence>
<proteinExistence type="predicted"/>
<feature type="compositionally biased region" description="Basic and acidic residues" evidence="1">
    <location>
        <begin position="146"/>
        <end position="158"/>
    </location>
</feature>
<dbReference type="AlphaFoldDB" id="A0A8J2WNX6"/>
<feature type="compositionally biased region" description="Basic and acidic residues" evidence="1">
    <location>
        <begin position="19"/>
        <end position="29"/>
    </location>
</feature>
<accession>A0A8J2WNX6</accession>
<feature type="compositionally biased region" description="Acidic residues" evidence="1">
    <location>
        <begin position="1"/>
        <end position="18"/>
    </location>
</feature>
<evidence type="ECO:0000256" key="1">
    <source>
        <dbReference type="SAM" id="MobiDB-lite"/>
    </source>
</evidence>
<gene>
    <name evidence="2" type="ORF">PECAL_4P20300</name>
</gene>
<feature type="region of interest" description="Disordered" evidence="1">
    <location>
        <begin position="330"/>
        <end position="410"/>
    </location>
</feature>
<reference evidence="2" key="1">
    <citation type="submission" date="2021-11" db="EMBL/GenBank/DDBJ databases">
        <authorList>
            <consortium name="Genoscope - CEA"/>
            <person name="William W."/>
        </authorList>
    </citation>
    <scope>NUCLEOTIDE SEQUENCE</scope>
</reference>
<comment type="caution">
    <text evidence="2">The sequence shown here is derived from an EMBL/GenBank/DDBJ whole genome shotgun (WGS) entry which is preliminary data.</text>
</comment>
<feature type="compositionally biased region" description="Basic residues" evidence="1">
    <location>
        <begin position="335"/>
        <end position="344"/>
    </location>
</feature>
<dbReference type="Proteomes" id="UP000789595">
    <property type="component" value="Unassembled WGS sequence"/>
</dbReference>